<evidence type="ECO:0000313" key="1">
    <source>
        <dbReference type="EMBL" id="MBA5244017.1"/>
    </source>
</evidence>
<organism evidence="1 2">
    <name type="scientific">Corynebacterium haemomassiliense</name>
    <dbReference type="NCBI Taxonomy" id="2754726"/>
    <lineage>
        <taxon>Bacteria</taxon>
        <taxon>Bacillati</taxon>
        <taxon>Actinomycetota</taxon>
        <taxon>Actinomycetes</taxon>
        <taxon>Mycobacteriales</taxon>
        <taxon>Corynebacteriaceae</taxon>
        <taxon>Corynebacterium</taxon>
    </lineage>
</organism>
<sequence length="168" mass="19171">MLCHKIEHKIGTAVFVFDPSISILSMEKAQHFDTIDGQHFDVLEGCFNSDGSPYPRFGLTESIGMLIAPTDAAIAIRRTLNQQGARVAECTFTSQYGDYIGFRAFNLHEDTPQAPVFRIRTSPDNPDLWMDQYYTSELVSWLKANFDTRGIQTRTVDQDPHYYQPKKK</sequence>
<evidence type="ECO:0000313" key="2">
    <source>
        <dbReference type="Proteomes" id="UP000523682"/>
    </source>
</evidence>
<reference evidence="1 2" key="1">
    <citation type="submission" date="2020-07" db="EMBL/GenBank/DDBJ databases">
        <title>Draft genome and description of Corynebacterium haemomassiliense strain Marseile-Q3615 sp. nov.</title>
        <authorList>
            <person name="Boxberger M."/>
            <person name="La Scola B."/>
        </authorList>
    </citation>
    <scope>NUCLEOTIDE SEQUENCE [LARGE SCALE GENOMIC DNA]</scope>
    <source>
        <strain evidence="1 2">Marseille-Q3615</strain>
    </source>
</reference>
<gene>
    <name evidence="1" type="ORF">H0193_04170</name>
</gene>
<name>A0A7W2EAI1_9CORY</name>
<dbReference type="Proteomes" id="UP000523682">
    <property type="component" value="Unassembled WGS sequence"/>
</dbReference>
<dbReference type="RefSeq" id="WP_181888689.1">
    <property type="nucleotide sequence ID" value="NZ_CP170998.1"/>
</dbReference>
<accession>A0A7W2EAI1</accession>
<comment type="caution">
    <text evidence="1">The sequence shown here is derived from an EMBL/GenBank/DDBJ whole genome shotgun (WGS) entry which is preliminary data.</text>
</comment>
<keyword evidence="2" id="KW-1185">Reference proteome</keyword>
<dbReference type="AlphaFoldDB" id="A0A7W2EAI1"/>
<protein>
    <submittedName>
        <fullName evidence="1">Uncharacterized protein</fullName>
    </submittedName>
</protein>
<dbReference type="EMBL" id="JACDTZ010000001">
    <property type="protein sequence ID" value="MBA5244017.1"/>
    <property type="molecule type" value="Genomic_DNA"/>
</dbReference>
<proteinExistence type="predicted"/>